<feature type="coiled-coil region" evidence="8">
    <location>
        <begin position="21"/>
        <end position="48"/>
    </location>
</feature>
<dbReference type="SUPFAM" id="SSF57850">
    <property type="entry name" value="RING/U-box"/>
    <property type="match status" value="1"/>
</dbReference>
<dbReference type="SMART" id="SM00184">
    <property type="entry name" value="RING"/>
    <property type="match status" value="1"/>
</dbReference>
<dbReference type="GO" id="GO:0008270">
    <property type="term" value="F:zinc ion binding"/>
    <property type="evidence" value="ECO:0007669"/>
    <property type="project" value="UniProtKB-KW"/>
</dbReference>
<feature type="domain" description="RING-Gid-type" evidence="11">
    <location>
        <begin position="328"/>
        <end position="371"/>
    </location>
</feature>
<dbReference type="Proteomes" id="UP001293593">
    <property type="component" value="Unassembled WGS sequence"/>
</dbReference>
<dbReference type="GO" id="GO:0061630">
    <property type="term" value="F:ubiquitin protein ligase activity"/>
    <property type="evidence" value="ECO:0007669"/>
    <property type="project" value="InterPro"/>
</dbReference>
<dbReference type="PANTHER" id="PTHR12170:SF11">
    <property type="entry name" value="PROTEIN RMD5 HOMOLOG"/>
    <property type="match status" value="1"/>
</dbReference>
<dbReference type="InterPro" id="IPR027370">
    <property type="entry name" value="Znf-RING_euk"/>
</dbReference>
<evidence type="ECO:0000259" key="11">
    <source>
        <dbReference type="PROSITE" id="PS51867"/>
    </source>
</evidence>
<dbReference type="GO" id="GO:0005634">
    <property type="term" value="C:nucleus"/>
    <property type="evidence" value="ECO:0007669"/>
    <property type="project" value="TreeGrafter"/>
</dbReference>
<evidence type="ECO:0000313" key="12">
    <source>
        <dbReference type="EMBL" id="KAK4253588.1"/>
    </source>
</evidence>
<dbReference type="Pfam" id="PF10607">
    <property type="entry name" value="CTLH"/>
    <property type="match status" value="1"/>
</dbReference>
<evidence type="ECO:0000313" key="13">
    <source>
        <dbReference type="Proteomes" id="UP001293593"/>
    </source>
</evidence>
<dbReference type="AlphaFoldDB" id="A0AAE1IQK3"/>
<dbReference type="PROSITE" id="PS51867">
    <property type="entry name" value="ZF_RING_GID"/>
    <property type="match status" value="1"/>
</dbReference>
<evidence type="ECO:0000256" key="4">
    <source>
        <dbReference type="ARBA" id="ARBA00022771"/>
    </source>
</evidence>
<dbReference type="SMART" id="SM00668">
    <property type="entry name" value="CTLH"/>
    <property type="match status" value="1"/>
</dbReference>
<dbReference type="InterPro" id="IPR044063">
    <property type="entry name" value="ZF_RING_GID"/>
</dbReference>
<dbReference type="InterPro" id="IPR045098">
    <property type="entry name" value="Fyv10_fam"/>
</dbReference>
<evidence type="ECO:0000256" key="1">
    <source>
        <dbReference type="ARBA" id="ARBA00004496"/>
    </source>
</evidence>
<dbReference type="InterPro" id="IPR006595">
    <property type="entry name" value="CTLH_C"/>
</dbReference>
<proteinExistence type="predicted"/>
<dbReference type="Gene3D" id="3.30.40.10">
    <property type="entry name" value="Zinc/RING finger domain, C3HC4 (zinc finger)"/>
    <property type="match status" value="1"/>
</dbReference>
<organism evidence="12 13">
    <name type="scientific">Acacia crassicarpa</name>
    <name type="common">northern wattle</name>
    <dbReference type="NCBI Taxonomy" id="499986"/>
    <lineage>
        <taxon>Eukaryota</taxon>
        <taxon>Viridiplantae</taxon>
        <taxon>Streptophyta</taxon>
        <taxon>Embryophyta</taxon>
        <taxon>Tracheophyta</taxon>
        <taxon>Spermatophyta</taxon>
        <taxon>Magnoliopsida</taxon>
        <taxon>eudicotyledons</taxon>
        <taxon>Gunneridae</taxon>
        <taxon>Pentapetalae</taxon>
        <taxon>rosids</taxon>
        <taxon>fabids</taxon>
        <taxon>Fabales</taxon>
        <taxon>Fabaceae</taxon>
        <taxon>Caesalpinioideae</taxon>
        <taxon>mimosoid clade</taxon>
        <taxon>Acacieae</taxon>
        <taxon>Acacia</taxon>
    </lineage>
</organism>
<evidence type="ECO:0000259" key="10">
    <source>
        <dbReference type="PROSITE" id="PS50897"/>
    </source>
</evidence>
<evidence type="ECO:0000259" key="9">
    <source>
        <dbReference type="PROSITE" id="PS50089"/>
    </source>
</evidence>
<dbReference type="EMBL" id="JAWXYG010000015">
    <property type="protein sequence ID" value="KAK4253588.1"/>
    <property type="molecule type" value="Genomic_DNA"/>
</dbReference>
<dbReference type="PANTHER" id="PTHR12170">
    <property type="entry name" value="MACROPHAGE ERYTHROBLAST ATTACHER-RELATED"/>
    <property type="match status" value="1"/>
</dbReference>
<comment type="subcellular location">
    <subcellularLocation>
        <location evidence="1">Cytoplasm</location>
    </subcellularLocation>
</comment>
<dbReference type="InterPro" id="IPR013083">
    <property type="entry name" value="Znf_RING/FYVE/PHD"/>
</dbReference>
<dbReference type="InterPro" id="IPR037683">
    <property type="entry name" value="Rmd5_dRing"/>
</dbReference>
<keyword evidence="2" id="KW-0963">Cytoplasm</keyword>
<accession>A0AAE1IQK3</accession>
<dbReference type="InterPro" id="IPR013144">
    <property type="entry name" value="CRA_dom"/>
</dbReference>
<dbReference type="GO" id="GO:0034657">
    <property type="term" value="C:GID complex"/>
    <property type="evidence" value="ECO:0007669"/>
    <property type="project" value="TreeGrafter"/>
</dbReference>
<evidence type="ECO:0000256" key="2">
    <source>
        <dbReference type="ARBA" id="ARBA00022490"/>
    </source>
</evidence>
<feature type="domain" description="CTLH" evidence="10">
    <location>
        <begin position="150"/>
        <end position="207"/>
    </location>
</feature>
<keyword evidence="13" id="KW-1185">Reference proteome</keyword>
<dbReference type="GO" id="GO:0005737">
    <property type="term" value="C:cytoplasm"/>
    <property type="evidence" value="ECO:0007669"/>
    <property type="project" value="UniProtKB-SubCell"/>
</dbReference>
<dbReference type="PROSITE" id="PS50897">
    <property type="entry name" value="CTLH"/>
    <property type="match status" value="1"/>
</dbReference>
<gene>
    <name evidence="12" type="ORF">QN277_010241</name>
</gene>
<name>A0AAE1IQK3_9FABA</name>
<dbReference type="InterPro" id="IPR024964">
    <property type="entry name" value="CTLH/CRA"/>
</dbReference>
<evidence type="ECO:0000256" key="7">
    <source>
        <dbReference type="PROSITE-ProRule" id="PRU01215"/>
    </source>
</evidence>
<dbReference type="CDD" id="cd16652">
    <property type="entry name" value="dRING_Rmd5p-like"/>
    <property type="match status" value="1"/>
</dbReference>
<dbReference type="SMART" id="SM00757">
    <property type="entry name" value="CRA"/>
    <property type="match status" value="1"/>
</dbReference>
<evidence type="ECO:0000256" key="8">
    <source>
        <dbReference type="SAM" id="Coils"/>
    </source>
</evidence>
<keyword evidence="8" id="KW-0175">Coiled coil</keyword>
<keyword evidence="5" id="KW-0862">Zinc</keyword>
<reference evidence="12" key="1">
    <citation type="submission" date="2023-10" db="EMBL/GenBank/DDBJ databases">
        <title>Chromosome-level genome of the transformable northern wattle, Acacia crassicarpa.</title>
        <authorList>
            <person name="Massaro I."/>
            <person name="Sinha N.R."/>
            <person name="Poethig S."/>
            <person name="Leichty A.R."/>
        </authorList>
    </citation>
    <scope>NUCLEOTIDE SEQUENCE</scope>
    <source>
        <strain evidence="12">Acra3RX</strain>
        <tissue evidence="12">Leaf</tissue>
    </source>
</reference>
<keyword evidence="3" id="KW-0479">Metal-binding</keyword>
<evidence type="ECO:0000256" key="6">
    <source>
        <dbReference type="PROSITE-ProRule" id="PRU00175"/>
    </source>
</evidence>
<keyword evidence="4 6" id="KW-0863">Zinc-finger</keyword>
<protein>
    <submittedName>
        <fullName evidence="12">Uncharacterized protein</fullName>
    </submittedName>
</protein>
<dbReference type="Pfam" id="PF13445">
    <property type="entry name" value="zf-RING_UBOX"/>
    <property type="match status" value="1"/>
</dbReference>
<feature type="zinc finger region" description="RING-Gid-type" evidence="7">
    <location>
        <begin position="328"/>
        <end position="371"/>
    </location>
</feature>
<sequence length="385" mass="44026">MELNSIKDAFDRVTKKQKLYSSKIEEVIDQISQEIEKALDNIQSASSSDSVIDHRSVLSELHTSFHNAAPLTQLEGPQKELNVGLTKYVKILEKSCNPDISKAYRNFDFDIHTLNQIIASHFYHQALFDIGDQFIRDARESEAAAVMKSPFQQMFQILEAIWYHDLRPALNWANTVSDKLSQRGSTLLLKLHAMEFVEIVRRGNTNEALDYARAKLAPFASTHMDDVQKVMVCILWSGKLDRCPYIHLVSPNWNWLYEDFKKEFCNLLDQSYKSSLSTTVEAGVQALPPLLKFLNVMEGKRQEWQTMTELPIPVELDSKFHFHSIFICPVSKEPSTEDNPPLLMSCGHVLCKQSIAKMSKNSTKSFKCPYCPSDIDAAQCMQLYF</sequence>
<feature type="domain" description="RING-type" evidence="9">
    <location>
        <begin position="328"/>
        <end position="371"/>
    </location>
</feature>
<evidence type="ECO:0000256" key="3">
    <source>
        <dbReference type="ARBA" id="ARBA00022723"/>
    </source>
</evidence>
<comment type="caution">
    <text evidence="12">The sequence shown here is derived from an EMBL/GenBank/DDBJ whole genome shotgun (WGS) entry which is preliminary data.</text>
</comment>
<dbReference type="FunFam" id="3.30.40.10:FF:000143">
    <property type="entry name" value="Regulator of gluconeogenesis Rmd5"/>
    <property type="match status" value="1"/>
</dbReference>
<dbReference type="InterPro" id="IPR001841">
    <property type="entry name" value="Znf_RING"/>
</dbReference>
<dbReference type="PROSITE" id="PS50089">
    <property type="entry name" value="ZF_RING_2"/>
    <property type="match status" value="1"/>
</dbReference>
<dbReference type="GO" id="GO:0043161">
    <property type="term" value="P:proteasome-mediated ubiquitin-dependent protein catabolic process"/>
    <property type="evidence" value="ECO:0007669"/>
    <property type="project" value="InterPro"/>
</dbReference>
<evidence type="ECO:0000256" key="5">
    <source>
        <dbReference type="ARBA" id="ARBA00022833"/>
    </source>
</evidence>